<accession>A0A646QE56</accession>
<dbReference type="GO" id="GO:0012505">
    <property type="term" value="C:endomembrane system"/>
    <property type="evidence" value="ECO:0007669"/>
    <property type="project" value="TreeGrafter"/>
</dbReference>
<comment type="similarity">
    <text evidence="1">Belongs to the strictosidine synthase family.</text>
</comment>
<dbReference type="PANTHER" id="PTHR10426:SF20">
    <property type="entry name" value="ADIPOCYTE PLASMA MEMBRANE-ASSOCIATED PROTEIN"/>
    <property type="match status" value="1"/>
</dbReference>
<reference evidence="4" key="1">
    <citation type="submission" date="2018-11" db="EMBL/GenBank/DDBJ databases">
        <title>Venom-gland transcriptomics and venom proteomics of the Florida green centipede (Hemiscolopendra marginata) reveal sex-based variation in a centipede venom.</title>
        <authorList>
            <person name="Nystrom G.S."/>
            <person name="Ward M.J."/>
            <person name="Ellsworth S.A."/>
            <person name="Rokyta D.R."/>
        </authorList>
    </citation>
    <scope>NUCLEOTIDE SEQUENCE</scope>
    <source>
        <tissue evidence="4">Venom gland</tissue>
    </source>
</reference>
<dbReference type="Pfam" id="PF20067">
    <property type="entry name" value="SSL_N"/>
    <property type="match status" value="1"/>
</dbReference>
<dbReference type="Pfam" id="PF03088">
    <property type="entry name" value="Str_synth"/>
    <property type="match status" value="1"/>
</dbReference>
<dbReference type="Gene3D" id="2.120.10.30">
    <property type="entry name" value="TolB, C-terminal domain"/>
    <property type="match status" value="1"/>
</dbReference>
<name>A0A646QE56_9MYRI</name>
<evidence type="ECO:0000256" key="2">
    <source>
        <dbReference type="ARBA" id="ARBA00023180"/>
    </source>
</evidence>
<organism evidence="4">
    <name type="scientific">Hemiscolopendra marginata</name>
    <dbReference type="NCBI Taxonomy" id="943146"/>
    <lineage>
        <taxon>Eukaryota</taxon>
        <taxon>Metazoa</taxon>
        <taxon>Ecdysozoa</taxon>
        <taxon>Arthropoda</taxon>
        <taxon>Myriapoda</taxon>
        <taxon>Chilopoda</taxon>
        <taxon>Pleurostigmophora</taxon>
        <taxon>Scolopendromorpha</taxon>
        <taxon>Scolopendridae</taxon>
        <taxon>Hemiscolopendra</taxon>
    </lineage>
</organism>
<dbReference type="GO" id="GO:0016787">
    <property type="term" value="F:hydrolase activity"/>
    <property type="evidence" value="ECO:0007669"/>
    <property type="project" value="TreeGrafter"/>
</dbReference>
<evidence type="ECO:0000259" key="3">
    <source>
        <dbReference type="Pfam" id="PF03088"/>
    </source>
</evidence>
<dbReference type="EMBL" id="GHBY01000590">
    <property type="protein sequence ID" value="MUP40767.1"/>
    <property type="molecule type" value="Transcribed_RNA"/>
</dbReference>
<dbReference type="PANTHER" id="PTHR10426">
    <property type="entry name" value="STRICTOSIDINE SYNTHASE-RELATED"/>
    <property type="match status" value="1"/>
</dbReference>
<keyword evidence="2" id="KW-0325">Glycoprotein</keyword>
<protein>
    <submittedName>
        <fullName evidence="4">Adipocyte</fullName>
    </submittedName>
</protein>
<evidence type="ECO:0000256" key="1">
    <source>
        <dbReference type="ARBA" id="ARBA00009191"/>
    </source>
</evidence>
<sequence>MPIDFRWKAILAGVTILVLSIVLSFIPSPLDEPQHHIFNAPPKLEGPLAVNHKLQRARRLFENESFAPESFAADGKGNVYTGLGDGRIVRITADGQQQFITRTGQHHSKCGSEAMEHMCGRPNSLRIDGDGNLIVADAYKGLLKVVLPEGIVQVLISSKQGVAGVPFKFLNGLEITRTGLIYFTESSTKWMRREHRYDILELNHLGRLMMYDPKKKTSRVLLTDLHFANGLALSQEEHFLLISETSICRILKFYLTTSKEGTTEVFADNLPGYPDNIRINSNGNYYVGMSYSRFDSSPWYLYLDYLGPFPNLRSLIAKLLPVSWYDMFLPKHAIVVEINRKGEIVGSMHDSTAKVVETVSEAFEHNKRIYIGSFESRFIGMIDLTF</sequence>
<proteinExistence type="inferred from homology"/>
<dbReference type="InterPro" id="IPR011042">
    <property type="entry name" value="6-blade_b-propeller_TolB-like"/>
</dbReference>
<feature type="domain" description="Strictosidine synthase conserved region" evidence="3">
    <location>
        <begin position="171"/>
        <end position="256"/>
    </location>
</feature>
<dbReference type="InterPro" id="IPR018119">
    <property type="entry name" value="Strictosidine_synth_cons-reg"/>
</dbReference>
<dbReference type="AlphaFoldDB" id="A0A646QE56"/>
<evidence type="ECO:0000313" key="4">
    <source>
        <dbReference type="EMBL" id="MUP40767.1"/>
    </source>
</evidence>
<dbReference type="SUPFAM" id="SSF63829">
    <property type="entry name" value="Calcium-dependent phosphotriesterase"/>
    <property type="match status" value="1"/>
</dbReference>